<name>A0A4V2YD98_9ACTN</name>
<sequence>MTAVFARSGNAPAHCVPGVLDWFDRADIAGLNAPRRLAVHYGELDVPGPGNGSASYNETVPDAIDQLRAIYRAAGAEDAVSLHVTEQVGHEMDNGLLLDFLGYGAGARWRA</sequence>
<gene>
    <name evidence="1" type="ORF">E1218_32995</name>
</gene>
<evidence type="ECO:0000313" key="1">
    <source>
        <dbReference type="EMBL" id="TDD14466.1"/>
    </source>
</evidence>
<dbReference type="AlphaFoldDB" id="A0A4V2YD98"/>
<dbReference type="InterPro" id="IPR029058">
    <property type="entry name" value="AB_hydrolase_fold"/>
</dbReference>
<dbReference type="OrthoDB" id="3668964at2"/>
<proteinExistence type="predicted"/>
<organism evidence="1 2">
    <name type="scientific">Kribbella turkmenica</name>
    <dbReference type="NCBI Taxonomy" id="2530375"/>
    <lineage>
        <taxon>Bacteria</taxon>
        <taxon>Bacillati</taxon>
        <taxon>Actinomycetota</taxon>
        <taxon>Actinomycetes</taxon>
        <taxon>Propionibacteriales</taxon>
        <taxon>Kribbellaceae</taxon>
        <taxon>Kribbella</taxon>
    </lineage>
</organism>
<dbReference type="RefSeq" id="WP_132326971.1">
    <property type="nucleotide sequence ID" value="NZ_SMKR01000230.1"/>
</dbReference>
<comment type="caution">
    <text evidence="1">The sequence shown here is derived from an EMBL/GenBank/DDBJ whole genome shotgun (WGS) entry which is preliminary data.</text>
</comment>
<keyword evidence="2" id="KW-1185">Reference proteome</keyword>
<dbReference type="Gene3D" id="3.40.50.1820">
    <property type="entry name" value="alpha/beta hydrolase"/>
    <property type="match status" value="1"/>
</dbReference>
<reference evidence="1 2" key="1">
    <citation type="submission" date="2019-02" db="EMBL/GenBank/DDBJ databases">
        <title>Draft genome sequences of novel Actinobacteria.</title>
        <authorList>
            <person name="Sahin N."/>
            <person name="Ay H."/>
            <person name="Saygin H."/>
        </authorList>
    </citation>
    <scope>NUCLEOTIDE SEQUENCE [LARGE SCALE GENOMIC DNA]</scope>
    <source>
        <strain evidence="1 2">16K104</strain>
    </source>
</reference>
<protein>
    <submittedName>
        <fullName evidence="1">Uncharacterized protein</fullName>
    </submittedName>
</protein>
<dbReference type="Proteomes" id="UP000295172">
    <property type="component" value="Unassembled WGS sequence"/>
</dbReference>
<accession>A0A4V2YD98</accession>
<dbReference type="EMBL" id="SMKR01000230">
    <property type="protein sequence ID" value="TDD14466.1"/>
    <property type="molecule type" value="Genomic_DNA"/>
</dbReference>
<evidence type="ECO:0000313" key="2">
    <source>
        <dbReference type="Proteomes" id="UP000295172"/>
    </source>
</evidence>